<gene>
    <name evidence="2" type="ORF">QWZ15_20320</name>
</gene>
<reference evidence="3" key="1">
    <citation type="journal article" date="2019" name="Int. J. Syst. Evol. Microbiol.">
        <title>The Global Catalogue of Microorganisms (GCM) 10K type strain sequencing project: providing services to taxonomists for standard genome sequencing and annotation.</title>
        <authorList>
            <consortium name="The Broad Institute Genomics Platform"/>
            <consortium name="The Broad Institute Genome Sequencing Center for Infectious Disease"/>
            <person name="Wu L."/>
            <person name="Ma J."/>
        </authorList>
    </citation>
    <scope>NUCLEOTIDE SEQUENCE [LARGE SCALE GENOMIC DNA]</scope>
    <source>
        <strain evidence="3">CECT 7706</strain>
    </source>
</reference>
<name>A0ABT8CF17_9BACT</name>
<dbReference type="InterPro" id="IPR046687">
    <property type="entry name" value="DUF6557"/>
</dbReference>
<sequence length="174" mass="20451">MTFHELIRRQHWLSVETELNRLYPDQEEQIDAYREVFNQLMEMKPDPSSDIVIRLIEIREEDENYVDVDGYHADGSVDPLSGNDGLALEFTPWDSWLGMKVDERAFKEFTELEIIVHCLYEMTFFSFDQEEIAAQLEELNKNMAEFKNMTPGEKRRNNKSIDDFLSGLGEGEDE</sequence>
<protein>
    <submittedName>
        <fullName evidence="2">Uncharacterized protein</fullName>
    </submittedName>
</protein>
<evidence type="ECO:0000313" key="3">
    <source>
        <dbReference type="Proteomes" id="UP001236663"/>
    </source>
</evidence>
<dbReference type="RefSeq" id="WP_163383314.1">
    <property type="nucleotide sequence ID" value="NZ_JAUFQS010000047.1"/>
</dbReference>
<evidence type="ECO:0000256" key="1">
    <source>
        <dbReference type="SAM" id="MobiDB-lite"/>
    </source>
</evidence>
<feature type="region of interest" description="Disordered" evidence="1">
    <location>
        <begin position="150"/>
        <end position="174"/>
    </location>
</feature>
<feature type="compositionally biased region" description="Basic and acidic residues" evidence="1">
    <location>
        <begin position="152"/>
        <end position="162"/>
    </location>
</feature>
<organism evidence="2 3">
    <name type="scientific">Cyclobacterium jeungdonense</name>
    <dbReference type="NCBI Taxonomy" id="708087"/>
    <lineage>
        <taxon>Bacteria</taxon>
        <taxon>Pseudomonadati</taxon>
        <taxon>Bacteroidota</taxon>
        <taxon>Cytophagia</taxon>
        <taxon>Cytophagales</taxon>
        <taxon>Cyclobacteriaceae</taxon>
        <taxon>Cyclobacterium</taxon>
    </lineage>
</organism>
<dbReference type="EMBL" id="JAUFQS010000047">
    <property type="protein sequence ID" value="MDN3690178.1"/>
    <property type="molecule type" value="Genomic_DNA"/>
</dbReference>
<dbReference type="Proteomes" id="UP001236663">
    <property type="component" value="Unassembled WGS sequence"/>
</dbReference>
<dbReference type="Pfam" id="PF20194">
    <property type="entry name" value="DUF6557"/>
    <property type="match status" value="1"/>
</dbReference>
<evidence type="ECO:0000313" key="2">
    <source>
        <dbReference type="EMBL" id="MDN3690178.1"/>
    </source>
</evidence>
<comment type="caution">
    <text evidence="2">The sequence shown here is derived from an EMBL/GenBank/DDBJ whole genome shotgun (WGS) entry which is preliminary data.</text>
</comment>
<keyword evidence="3" id="KW-1185">Reference proteome</keyword>
<proteinExistence type="predicted"/>
<accession>A0ABT8CF17</accession>